<proteinExistence type="inferred from homology"/>
<dbReference type="AlphaFoldDB" id="A0A0F9AZZ5"/>
<dbReference type="Gene3D" id="3.90.180.10">
    <property type="entry name" value="Medium-chain alcohol dehydrogenases, catalytic domain"/>
    <property type="match status" value="1"/>
</dbReference>
<keyword evidence="4" id="KW-0862">Zinc</keyword>
<dbReference type="GO" id="GO:0016491">
    <property type="term" value="F:oxidoreductase activity"/>
    <property type="evidence" value="ECO:0007669"/>
    <property type="project" value="UniProtKB-KW"/>
</dbReference>
<dbReference type="EMBL" id="LAZR01051987">
    <property type="protein sequence ID" value="KKK83959.1"/>
    <property type="molecule type" value="Genomic_DNA"/>
</dbReference>
<comment type="caution">
    <text evidence="7">The sequence shown here is derived from an EMBL/GenBank/DDBJ whole genome shotgun (WGS) entry which is preliminary data.</text>
</comment>
<evidence type="ECO:0000256" key="3">
    <source>
        <dbReference type="ARBA" id="ARBA00022723"/>
    </source>
</evidence>
<gene>
    <name evidence="7" type="ORF">LCGC14_2788150</name>
</gene>
<accession>A0A0F9AZZ5</accession>
<reference evidence="7" key="1">
    <citation type="journal article" date="2015" name="Nature">
        <title>Complex archaea that bridge the gap between prokaryotes and eukaryotes.</title>
        <authorList>
            <person name="Spang A."/>
            <person name="Saw J.H."/>
            <person name="Jorgensen S.L."/>
            <person name="Zaremba-Niedzwiedzka K."/>
            <person name="Martijn J."/>
            <person name="Lind A.E."/>
            <person name="van Eijk R."/>
            <person name="Schleper C."/>
            <person name="Guy L."/>
            <person name="Ettema T.J."/>
        </authorList>
    </citation>
    <scope>NUCLEOTIDE SEQUENCE</scope>
</reference>
<evidence type="ECO:0000256" key="4">
    <source>
        <dbReference type="ARBA" id="ARBA00022833"/>
    </source>
</evidence>
<keyword evidence="3" id="KW-0479">Metal-binding</keyword>
<dbReference type="InterPro" id="IPR013154">
    <property type="entry name" value="ADH-like_N"/>
</dbReference>
<dbReference type="GO" id="GO:0008270">
    <property type="term" value="F:zinc ion binding"/>
    <property type="evidence" value="ECO:0007669"/>
    <property type="project" value="InterPro"/>
</dbReference>
<dbReference type="Pfam" id="PF08240">
    <property type="entry name" value="ADH_N"/>
    <property type="match status" value="1"/>
</dbReference>
<dbReference type="SUPFAM" id="SSF50129">
    <property type="entry name" value="GroES-like"/>
    <property type="match status" value="1"/>
</dbReference>
<dbReference type="InterPro" id="IPR011032">
    <property type="entry name" value="GroES-like_sf"/>
</dbReference>
<dbReference type="PANTHER" id="PTHR42813">
    <property type="entry name" value="ZINC-TYPE ALCOHOL DEHYDROGENASE-LIKE"/>
    <property type="match status" value="1"/>
</dbReference>
<sequence>MQACIKTSNGKVEMMDLPIPKPGEGEIVVKMTLATVCGTDMHFLDEFANEMVSVIYPGVVQPEGLAMGHEGVGTVHAVGAGVTRFQPGDRVISSCLVACGACSECLHGDYSMCTGSGCRAGRLLFGCQAEYYRIPFAEVNVAKVPEGVSDEAALLATDIMSTGYGAIDRAGAGFGDSVAIFAQGPLGLCATAGARARGCGLVIGVDTVPERLEMSKKLGA</sequence>
<protein>
    <recommendedName>
        <fullName evidence="6">Alcohol dehydrogenase-like N-terminal domain-containing protein</fullName>
    </recommendedName>
</protein>
<dbReference type="InterPro" id="IPR002328">
    <property type="entry name" value="ADH_Zn_CS"/>
</dbReference>
<feature type="non-terminal residue" evidence="7">
    <location>
        <position position="220"/>
    </location>
</feature>
<dbReference type="PROSITE" id="PS00059">
    <property type="entry name" value="ADH_ZINC"/>
    <property type="match status" value="1"/>
</dbReference>
<comment type="cofactor">
    <cofactor evidence="1">
        <name>Zn(2+)</name>
        <dbReference type="ChEBI" id="CHEBI:29105"/>
    </cofactor>
</comment>
<evidence type="ECO:0000256" key="1">
    <source>
        <dbReference type="ARBA" id="ARBA00001947"/>
    </source>
</evidence>
<name>A0A0F9AZZ5_9ZZZZ</name>
<dbReference type="PANTHER" id="PTHR42813:SF4">
    <property type="entry name" value="NADP-DEPENDENT ISOPROPANOL DEHYDROGENASE"/>
    <property type="match status" value="1"/>
</dbReference>
<evidence type="ECO:0000313" key="7">
    <source>
        <dbReference type="EMBL" id="KKK83959.1"/>
    </source>
</evidence>
<evidence type="ECO:0000256" key="2">
    <source>
        <dbReference type="ARBA" id="ARBA00008072"/>
    </source>
</evidence>
<evidence type="ECO:0000259" key="6">
    <source>
        <dbReference type="Pfam" id="PF08240"/>
    </source>
</evidence>
<keyword evidence="5" id="KW-0560">Oxidoreductase</keyword>
<dbReference type="InterPro" id="IPR036291">
    <property type="entry name" value="NAD(P)-bd_dom_sf"/>
</dbReference>
<evidence type="ECO:0000256" key="5">
    <source>
        <dbReference type="ARBA" id="ARBA00023002"/>
    </source>
</evidence>
<comment type="similarity">
    <text evidence="2">Belongs to the zinc-containing alcohol dehydrogenase family.</text>
</comment>
<organism evidence="7">
    <name type="scientific">marine sediment metagenome</name>
    <dbReference type="NCBI Taxonomy" id="412755"/>
    <lineage>
        <taxon>unclassified sequences</taxon>
        <taxon>metagenomes</taxon>
        <taxon>ecological metagenomes</taxon>
    </lineage>
</organism>
<feature type="domain" description="Alcohol dehydrogenase-like N-terminal" evidence="6">
    <location>
        <begin position="23"/>
        <end position="145"/>
    </location>
</feature>
<dbReference type="Gene3D" id="3.40.50.720">
    <property type="entry name" value="NAD(P)-binding Rossmann-like Domain"/>
    <property type="match status" value="1"/>
</dbReference>
<dbReference type="SUPFAM" id="SSF51735">
    <property type="entry name" value="NAD(P)-binding Rossmann-fold domains"/>
    <property type="match status" value="1"/>
</dbReference>